<dbReference type="AlphaFoldDB" id="A0A7W6CUY7"/>
<gene>
    <name evidence="6" type="ORF">GGQ67_003288</name>
</gene>
<feature type="domain" description="CENP-V/GFA" evidence="5">
    <location>
        <begin position="7"/>
        <end position="115"/>
    </location>
</feature>
<dbReference type="PROSITE" id="PS51891">
    <property type="entry name" value="CENP_V_GFA"/>
    <property type="match status" value="1"/>
</dbReference>
<evidence type="ECO:0000256" key="2">
    <source>
        <dbReference type="ARBA" id="ARBA00022723"/>
    </source>
</evidence>
<organism evidence="6 7">
    <name type="scientific">Rhizobium metallidurans</name>
    <dbReference type="NCBI Taxonomy" id="1265931"/>
    <lineage>
        <taxon>Bacteria</taxon>
        <taxon>Pseudomonadati</taxon>
        <taxon>Pseudomonadota</taxon>
        <taxon>Alphaproteobacteria</taxon>
        <taxon>Hyphomicrobiales</taxon>
        <taxon>Rhizobiaceae</taxon>
        <taxon>Rhizobium/Agrobacterium group</taxon>
        <taxon>Rhizobium</taxon>
    </lineage>
</organism>
<evidence type="ECO:0000313" key="7">
    <source>
        <dbReference type="Proteomes" id="UP000582090"/>
    </source>
</evidence>
<name>A0A7W6CUY7_9HYPH</name>
<dbReference type="SUPFAM" id="SSF51316">
    <property type="entry name" value="Mss4-like"/>
    <property type="match status" value="1"/>
</dbReference>
<dbReference type="InterPro" id="IPR011057">
    <property type="entry name" value="Mss4-like_sf"/>
</dbReference>
<evidence type="ECO:0000313" key="6">
    <source>
        <dbReference type="EMBL" id="MBB3965613.1"/>
    </source>
</evidence>
<proteinExistence type="inferred from homology"/>
<dbReference type="RefSeq" id="WP_183901163.1">
    <property type="nucleotide sequence ID" value="NZ_JACIDW010000011.1"/>
</dbReference>
<accession>A0A7W6CUY7</accession>
<reference evidence="6 7" key="1">
    <citation type="submission" date="2020-08" db="EMBL/GenBank/DDBJ databases">
        <title>Genomic Encyclopedia of Type Strains, Phase IV (KMG-IV): sequencing the most valuable type-strain genomes for metagenomic binning, comparative biology and taxonomic classification.</title>
        <authorList>
            <person name="Goeker M."/>
        </authorList>
    </citation>
    <scope>NUCLEOTIDE SEQUENCE [LARGE SCALE GENOMIC DNA]</scope>
    <source>
        <strain evidence="6 7">DSM 26575</strain>
    </source>
</reference>
<keyword evidence="3" id="KW-0862">Zinc</keyword>
<comment type="caution">
    <text evidence="6">The sequence shown here is derived from an EMBL/GenBank/DDBJ whole genome shotgun (WGS) entry which is preliminary data.</text>
</comment>
<dbReference type="InterPro" id="IPR006913">
    <property type="entry name" value="CENP-V/GFA"/>
</dbReference>
<dbReference type="Pfam" id="PF04828">
    <property type="entry name" value="GFA"/>
    <property type="match status" value="1"/>
</dbReference>
<dbReference type="EMBL" id="JACIDW010000011">
    <property type="protein sequence ID" value="MBB3965613.1"/>
    <property type="molecule type" value="Genomic_DNA"/>
</dbReference>
<keyword evidence="2" id="KW-0479">Metal-binding</keyword>
<dbReference type="PANTHER" id="PTHR33337:SF40">
    <property type="entry name" value="CENP-V_GFA DOMAIN-CONTAINING PROTEIN-RELATED"/>
    <property type="match status" value="1"/>
</dbReference>
<comment type="similarity">
    <text evidence="1">Belongs to the Gfa family.</text>
</comment>
<protein>
    <recommendedName>
        <fullName evidence="5">CENP-V/GFA domain-containing protein</fullName>
    </recommendedName>
</protein>
<evidence type="ECO:0000256" key="4">
    <source>
        <dbReference type="ARBA" id="ARBA00023239"/>
    </source>
</evidence>
<evidence type="ECO:0000256" key="1">
    <source>
        <dbReference type="ARBA" id="ARBA00005495"/>
    </source>
</evidence>
<dbReference type="Proteomes" id="UP000582090">
    <property type="component" value="Unassembled WGS sequence"/>
</dbReference>
<dbReference type="Gene3D" id="3.90.1590.10">
    <property type="entry name" value="glutathione-dependent formaldehyde- activating enzyme (gfa)"/>
    <property type="match status" value="1"/>
</dbReference>
<keyword evidence="4" id="KW-0456">Lyase</keyword>
<dbReference type="GO" id="GO:0046872">
    <property type="term" value="F:metal ion binding"/>
    <property type="evidence" value="ECO:0007669"/>
    <property type="project" value="UniProtKB-KW"/>
</dbReference>
<keyword evidence="7" id="KW-1185">Reference proteome</keyword>
<evidence type="ECO:0000259" key="5">
    <source>
        <dbReference type="PROSITE" id="PS51891"/>
    </source>
</evidence>
<dbReference type="GO" id="GO:0016846">
    <property type="term" value="F:carbon-sulfur lyase activity"/>
    <property type="evidence" value="ECO:0007669"/>
    <property type="project" value="InterPro"/>
</dbReference>
<sequence length="144" mass="15872">MAGENVYVGKCFCGAVELTVTGTPVAMGYCHCRSCQHWSAGPINTFTLWQPQAVRVTKGGEHVESFQKTDYSVRKFCDTCGGHLYSEHPLWGVTDVYAPVIPGLDYKPTMHVNYEDTILHVKDGLPKFKDMPSEMGGSGVQLPE</sequence>
<evidence type="ECO:0000256" key="3">
    <source>
        <dbReference type="ARBA" id="ARBA00022833"/>
    </source>
</evidence>
<dbReference type="PANTHER" id="PTHR33337">
    <property type="entry name" value="GFA DOMAIN-CONTAINING PROTEIN"/>
    <property type="match status" value="1"/>
</dbReference>